<gene>
    <name evidence="10" type="ORF">B7Y86_01380</name>
</gene>
<dbReference type="GO" id="GO:0016987">
    <property type="term" value="F:sigma factor activity"/>
    <property type="evidence" value="ECO:0007669"/>
    <property type="project" value="UniProtKB-KW"/>
</dbReference>
<comment type="caution">
    <text evidence="10">The sequence shown here is derived from an EMBL/GenBank/DDBJ whole genome shotgun (WGS) entry which is preliminary data.</text>
</comment>
<evidence type="ECO:0000256" key="4">
    <source>
        <dbReference type="ARBA" id="ARBA00023125"/>
    </source>
</evidence>
<keyword evidence="3 6" id="KW-0731">Sigma factor</keyword>
<dbReference type="Pfam" id="PF04542">
    <property type="entry name" value="Sigma70_r2"/>
    <property type="match status" value="1"/>
</dbReference>
<dbReference type="InterPro" id="IPR013249">
    <property type="entry name" value="RNA_pol_sigma70_r4_t2"/>
</dbReference>
<organism evidence="10 11">
    <name type="scientific">Brevundimonas subvibrioides</name>
    <dbReference type="NCBI Taxonomy" id="74313"/>
    <lineage>
        <taxon>Bacteria</taxon>
        <taxon>Pseudomonadati</taxon>
        <taxon>Pseudomonadota</taxon>
        <taxon>Alphaproteobacteria</taxon>
        <taxon>Caulobacterales</taxon>
        <taxon>Caulobacteraceae</taxon>
        <taxon>Brevundimonas</taxon>
    </lineage>
</organism>
<evidence type="ECO:0000256" key="6">
    <source>
        <dbReference type="RuleBase" id="RU000716"/>
    </source>
</evidence>
<dbReference type="InterPro" id="IPR000838">
    <property type="entry name" value="RNA_pol_sigma70_ECF_CS"/>
</dbReference>
<dbReference type="AlphaFoldDB" id="A0A258HRZ7"/>
<dbReference type="Proteomes" id="UP000216147">
    <property type="component" value="Unassembled WGS sequence"/>
</dbReference>
<dbReference type="CDD" id="cd06171">
    <property type="entry name" value="Sigma70_r4"/>
    <property type="match status" value="1"/>
</dbReference>
<dbReference type="Gene3D" id="1.10.10.10">
    <property type="entry name" value="Winged helix-like DNA-binding domain superfamily/Winged helix DNA-binding domain"/>
    <property type="match status" value="1"/>
</dbReference>
<dbReference type="InterPro" id="IPR036388">
    <property type="entry name" value="WH-like_DNA-bd_sf"/>
</dbReference>
<keyword evidence="2 6" id="KW-0805">Transcription regulation</keyword>
<dbReference type="SUPFAM" id="SSF88659">
    <property type="entry name" value="Sigma3 and sigma4 domains of RNA polymerase sigma factors"/>
    <property type="match status" value="1"/>
</dbReference>
<dbReference type="InterPro" id="IPR007627">
    <property type="entry name" value="RNA_pol_sigma70_r2"/>
</dbReference>
<feature type="domain" description="RNA polymerase sigma-70 region 2" evidence="8">
    <location>
        <begin position="84"/>
        <end position="150"/>
    </location>
</feature>
<feature type="region of interest" description="Disordered" evidence="7">
    <location>
        <begin position="1"/>
        <end position="21"/>
    </location>
</feature>
<dbReference type="InterPro" id="IPR013324">
    <property type="entry name" value="RNA_pol_sigma_r3/r4-like"/>
</dbReference>
<dbReference type="EMBL" id="NCEQ01000001">
    <property type="protein sequence ID" value="OYX59103.1"/>
    <property type="molecule type" value="Genomic_DNA"/>
</dbReference>
<dbReference type="GO" id="GO:0006352">
    <property type="term" value="P:DNA-templated transcription initiation"/>
    <property type="evidence" value="ECO:0007669"/>
    <property type="project" value="InterPro"/>
</dbReference>
<dbReference type="SUPFAM" id="SSF88946">
    <property type="entry name" value="Sigma2 domain of RNA polymerase sigma factors"/>
    <property type="match status" value="1"/>
</dbReference>
<dbReference type="NCBIfam" id="NF004113">
    <property type="entry name" value="PRK05602.1"/>
    <property type="match status" value="1"/>
</dbReference>
<dbReference type="Pfam" id="PF08281">
    <property type="entry name" value="Sigma70_r4_2"/>
    <property type="match status" value="1"/>
</dbReference>
<evidence type="ECO:0000313" key="10">
    <source>
        <dbReference type="EMBL" id="OYX59103.1"/>
    </source>
</evidence>
<evidence type="ECO:0000256" key="7">
    <source>
        <dbReference type="SAM" id="MobiDB-lite"/>
    </source>
</evidence>
<dbReference type="InterPro" id="IPR013325">
    <property type="entry name" value="RNA_pol_sigma_r2"/>
</dbReference>
<dbReference type="PANTHER" id="PTHR43133:SF8">
    <property type="entry name" value="RNA POLYMERASE SIGMA FACTOR HI_1459-RELATED"/>
    <property type="match status" value="1"/>
</dbReference>
<evidence type="ECO:0000256" key="2">
    <source>
        <dbReference type="ARBA" id="ARBA00023015"/>
    </source>
</evidence>
<dbReference type="PANTHER" id="PTHR43133">
    <property type="entry name" value="RNA POLYMERASE ECF-TYPE SIGMA FACTO"/>
    <property type="match status" value="1"/>
</dbReference>
<name>A0A258HRZ7_9CAUL</name>
<evidence type="ECO:0000259" key="9">
    <source>
        <dbReference type="Pfam" id="PF08281"/>
    </source>
</evidence>
<evidence type="ECO:0000256" key="5">
    <source>
        <dbReference type="ARBA" id="ARBA00023163"/>
    </source>
</evidence>
<proteinExistence type="inferred from homology"/>
<reference evidence="10 11" key="1">
    <citation type="submission" date="2017-03" db="EMBL/GenBank/DDBJ databases">
        <title>Lifting the veil on microbial sulfur biogeochemistry in mining wastewaters.</title>
        <authorList>
            <person name="Kantor R.S."/>
            <person name="Colenbrander Nelson T."/>
            <person name="Marshall S."/>
            <person name="Bennett D."/>
            <person name="Apte S."/>
            <person name="Camacho D."/>
            <person name="Thomas B.C."/>
            <person name="Warren L.A."/>
            <person name="Banfield J.F."/>
        </authorList>
    </citation>
    <scope>NUCLEOTIDE SEQUENCE [LARGE SCALE GENOMIC DNA]</scope>
    <source>
        <strain evidence="10">32-68-21</strain>
    </source>
</reference>
<accession>A0A258HRZ7</accession>
<dbReference type="NCBIfam" id="TIGR02937">
    <property type="entry name" value="sigma70-ECF"/>
    <property type="match status" value="1"/>
</dbReference>
<dbReference type="PROSITE" id="PS01063">
    <property type="entry name" value="SIGMA70_ECF"/>
    <property type="match status" value="1"/>
</dbReference>
<comment type="similarity">
    <text evidence="1 6">Belongs to the sigma-70 factor family. ECF subfamily.</text>
</comment>
<evidence type="ECO:0000256" key="3">
    <source>
        <dbReference type="ARBA" id="ARBA00023082"/>
    </source>
</evidence>
<protein>
    <recommendedName>
        <fullName evidence="6">RNA polymerase sigma factor</fullName>
    </recommendedName>
</protein>
<evidence type="ECO:0000256" key="1">
    <source>
        <dbReference type="ARBA" id="ARBA00010641"/>
    </source>
</evidence>
<dbReference type="InterPro" id="IPR039425">
    <property type="entry name" value="RNA_pol_sigma-70-like"/>
</dbReference>
<evidence type="ECO:0000259" key="8">
    <source>
        <dbReference type="Pfam" id="PF04542"/>
    </source>
</evidence>
<dbReference type="GO" id="GO:0003677">
    <property type="term" value="F:DNA binding"/>
    <property type="evidence" value="ECO:0007669"/>
    <property type="project" value="UniProtKB-KW"/>
</dbReference>
<dbReference type="Gene3D" id="1.10.1740.10">
    <property type="match status" value="1"/>
</dbReference>
<keyword evidence="5 6" id="KW-0804">Transcription</keyword>
<sequence>MNARRPARPCVSSATSVAPRAGRRLRRPLRSKRVGTVALPWPSRPFARLYSRPERDRLASVADPDEDLVRRVGQGDPAAIQAMVARKLPRMLALAQRMLGDPAEAEDVAQEALLRAWKQAPRWTPGKAKFDTWLHRVALNLCYDRLRRRREVPTEISPDRPDEGPAPDRGIMTAQLGAQVDRALAALPQRQREAIVLCHYQELTNIEAAGLMSVSIEALESLLSRGRRTLRQTLAHLAPGAEPAVEGVRR</sequence>
<feature type="domain" description="RNA polymerase sigma factor 70 region 4 type 2" evidence="9">
    <location>
        <begin position="179"/>
        <end position="230"/>
    </location>
</feature>
<evidence type="ECO:0000313" key="11">
    <source>
        <dbReference type="Proteomes" id="UP000216147"/>
    </source>
</evidence>
<keyword evidence="4 6" id="KW-0238">DNA-binding</keyword>
<dbReference type="InterPro" id="IPR014284">
    <property type="entry name" value="RNA_pol_sigma-70_dom"/>
</dbReference>